<evidence type="ECO:0000313" key="5">
    <source>
        <dbReference type="Proteomes" id="UP000196386"/>
    </source>
</evidence>
<dbReference type="Pfam" id="PF12953">
    <property type="entry name" value="DUF3842"/>
    <property type="match status" value="1"/>
</dbReference>
<protein>
    <submittedName>
        <fullName evidence="3">DUF3842 family protein</fullName>
    </submittedName>
    <submittedName>
        <fullName evidence="1">Domain of uncharacterized function (DUF3842)</fullName>
    </submittedName>
</protein>
<dbReference type="Proteomes" id="UP000260828">
    <property type="component" value="Unassembled WGS sequence"/>
</dbReference>
<evidence type="ECO:0000313" key="1">
    <source>
        <dbReference type="EMBL" id="CUP61721.1"/>
    </source>
</evidence>
<dbReference type="Proteomes" id="UP000095765">
    <property type="component" value="Unassembled WGS sequence"/>
</dbReference>
<dbReference type="EMBL" id="QVME01000001">
    <property type="protein sequence ID" value="RGE69845.1"/>
    <property type="molecule type" value="Genomic_DNA"/>
</dbReference>
<accession>A0A174PQ64</accession>
<dbReference type="InterPro" id="IPR024208">
    <property type="entry name" value="DUF3842"/>
</dbReference>
<dbReference type="AlphaFoldDB" id="A0A174PQ64"/>
<dbReference type="Proteomes" id="UP000196386">
    <property type="component" value="Unassembled WGS sequence"/>
</dbReference>
<reference evidence="5" key="2">
    <citation type="submission" date="2017-04" db="EMBL/GenBank/DDBJ databases">
        <title>Function of individual gut microbiota members based on whole genome sequencing of pure cultures obtained from chicken caecum.</title>
        <authorList>
            <person name="Medvecky M."/>
            <person name="Cejkova D."/>
            <person name="Polansky O."/>
            <person name="Karasova D."/>
            <person name="Kubasova T."/>
            <person name="Cizek A."/>
            <person name="Rychlik I."/>
        </authorList>
    </citation>
    <scope>NUCLEOTIDE SEQUENCE [LARGE SCALE GENOMIC DNA]</scope>
    <source>
        <strain evidence="5">An175</strain>
    </source>
</reference>
<dbReference type="EMBL" id="CZBE01000008">
    <property type="protein sequence ID" value="CUP61721.1"/>
    <property type="molecule type" value="Genomic_DNA"/>
</dbReference>
<proteinExistence type="predicted"/>
<organism evidence="1 4">
    <name type="scientific">Anaerotruncus colihominis</name>
    <dbReference type="NCBI Taxonomy" id="169435"/>
    <lineage>
        <taxon>Bacteria</taxon>
        <taxon>Bacillati</taxon>
        <taxon>Bacillota</taxon>
        <taxon>Clostridia</taxon>
        <taxon>Eubacteriales</taxon>
        <taxon>Oscillospiraceae</taxon>
        <taxon>Anaerotruncus</taxon>
    </lineage>
</organism>
<gene>
    <name evidence="2" type="ORF">B5F11_02725</name>
    <name evidence="3" type="ORF">DXC40_01935</name>
    <name evidence="1" type="ORF">ERS852551_01362</name>
</gene>
<evidence type="ECO:0000313" key="2">
    <source>
        <dbReference type="EMBL" id="OUP70999.1"/>
    </source>
</evidence>
<dbReference type="EMBL" id="NFKP01000002">
    <property type="protein sequence ID" value="OUP70999.1"/>
    <property type="molecule type" value="Genomic_DNA"/>
</dbReference>
<dbReference type="RefSeq" id="WP_055244754.1">
    <property type="nucleotide sequence ID" value="NZ_CABIWA010000011.1"/>
</dbReference>
<sequence length="136" mass="13829">MRIVVIDGQGGGIGRSIVERLRAALPEAEILAVGTNAMATANMMKAGAHAGATGENAVVYNCARAHVIVGPLGIVLANAMFGEISPAIACAVADSRAAKVLIPAAKKHLCIVGIEEKPLAKYIDEAVDTVCALAAQ</sequence>
<evidence type="ECO:0000313" key="3">
    <source>
        <dbReference type="EMBL" id="RGE69845.1"/>
    </source>
</evidence>
<evidence type="ECO:0000313" key="4">
    <source>
        <dbReference type="Proteomes" id="UP000095765"/>
    </source>
</evidence>
<reference evidence="3 6" key="4">
    <citation type="submission" date="2018-08" db="EMBL/GenBank/DDBJ databases">
        <title>A genome reference for cultivated species of the human gut microbiota.</title>
        <authorList>
            <person name="Zou Y."/>
            <person name="Xue W."/>
            <person name="Luo G."/>
        </authorList>
    </citation>
    <scope>NUCLEOTIDE SEQUENCE [LARGE SCALE GENOMIC DNA]</scope>
    <source>
        <strain evidence="3 6">TF05-12AC</strain>
    </source>
</reference>
<reference evidence="1 4" key="1">
    <citation type="submission" date="2015-09" db="EMBL/GenBank/DDBJ databases">
        <authorList>
            <consortium name="Pathogen Informatics"/>
        </authorList>
    </citation>
    <scope>NUCLEOTIDE SEQUENCE [LARGE SCALE GENOMIC DNA]</scope>
    <source>
        <strain evidence="1 4">2789STDY5834939</strain>
    </source>
</reference>
<name>A0A174PQ64_9FIRM</name>
<reference evidence="2" key="3">
    <citation type="journal article" date="2018" name="BMC Genomics">
        <title>Whole genome sequencing and function prediction of 133 gut anaerobes isolated from chicken caecum in pure cultures.</title>
        <authorList>
            <person name="Medvecky M."/>
            <person name="Cejkova D."/>
            <person name="Polansky O."/>
            <person name="Karasova D."/>
            <person name="Kubasova T."/>
            <person name="Cizek A."/>
            <person name="Rychlik I."/>
        </authorList>
    </citation>
    <scope>NUCLEOTIDE SEQUENCE</scope>
    <source>
        <strain evidence="2">An175</strain>
    </source>
</reference>
<evidence type="ECO:0000313" key="6">
    <source>
        <dbReference type="Proteomes" id="UP000260828"/>
    </source>
</evidence>
<dbReference type="OrthoDB" id="9797117at2"/>